<keyword evidence="2" id="KW-1185">Reference proteome</keyword>
<evidence type="ECO:0000313" key="1">
    <source>
        <dbReference type="EMBL" id="KIW23387.1"/>
    </source>
</evidence>
<name>A0A0D2AER6_9EURO</name>
<gene>
    <name evidence="1" type="ORF">PV07_11592</name>
</gene>
<dbReference type="HOGENOM" id="CLU_033726_1_0_1"/>
<organism evidence="1 2">
    <name type="scientific">Cladophialophora immunda</name>
    <dbReference type="NCBI Taxonomy" id="569365"/>
    <lineage>
        <taxon>Eukaryota</taxon>
        <taxon>Fungi</taxon>
        <taxon>Dikarya</taxon>
        <taxon>Ascomycota</taxon>
        <taxon>Pezizomycotina</taxon>
        <taxon>Eurotiomycetes</taxon>
        <taxon>Chaetothyriomycetidae</taxon>
        <taxon>Chaetothyriales</taxon>
        <taxon>Herpotrichiellaceae</taxon>
        <taxon>Cladophialophora</taxon>
    </lineage>
</organism>
<dbReference type="Proteomes" id="UP000054466">
    <property type="component" value="Unassembled WGS sequence"/>
</dbReference>
<proteinExistence type="predicted"/>
<evidence type="ECO:0008006" key="3">
    <source>
        <dbReference type="Google" id="ProtNLM"/>
    </source>
</evidence>
<dbReference type="InterPro" id="IPR021833">
    <property type="entry name" value="DUF3425"/>
</dbReference>
<dbReference type="AlphaFoldDB" id="A0A0D2AER6"/>
<dbReference type="GeneID" id="27350786"/>
<reference evidence="1 2" key="1">
    <citation type="submission" date="2015-01" db="EMBL/GenBank/DDBJ databases">
        <title>The Genome Sequence of Cladophialophora immunda CBS83496.</title>
        <authorList>
            <consortium name="The Broad Institute Genomics Platform"/>
            <person name="Cuomo C."/>
            <person name="de Hoog S."/>
            <person name="Gorbushina A."/>
            <person name="Stielow B."/>
            <person name="Teixiera M."/>
            <person name="Abouelleil A."/>
            <person name="Chapman S.B."/>
            <person name="Priest M."/>
            <person name="Young S.K."/>
            <person name="Wortman J."/>
            <person name="Nusbaum C."/>
            <person name="Birren B."/>
        </authorList>
    </citation>
    <scope>NUCLEOTIDE SEQUENCE [LARGE SCALE GENOMIC DNA]</scope>
    <source>
        <strain evidence="1 2">CBS 83496</strain>
    </source>
</reference>
<dbReference type="PANTHER" id="PTHR38116">
    <property type="entry name" value="CHROMOSOME 7, WHOLE GENOME SHOTGUN SEQUENCE"/>
    <property type="match status" value="1"/>
</dbReference>
<accession>A0A0D2AER6</accession>
<dbReference type="RefSeq" id="XP_016243603.1">
    <property type="nucleotide sequence ID" value="XM_016399041.1"/>
</dbReference>
<dbReference type="Pfam" id="PF11905">
    <property type="entry name" value="DUF3425"/>
    <property type="match status" value="1"/>
</dbReference>
<protein>
    <recommendedName>
        <fullName evidence="3">BZIP domain-containing protein</fullName>
    </recommendedName>
</protein>
<dbReference type="STRING" id="569365.A0A0D2AER6"/>
<dbReference type="OrthoDB" id="2245989at2759"/>
<evidence type="ECO:0000313" key="2">
    <source>
        <dbReference type="Proteomes" id="UP000054466"/>
    </source>
</evidence>
<dbReference type="EMBL" id="KN847046">
    <property type="protein sequence ID" value="KIW23387.1"/>
    <property type="molecule type" value="Genomic_DNA"/>
</dbReference>
<sequence>MREPGLYILENTLIMDTSPANTRPTRNDKDDWHHVTDARARKRIQDKLAQRARRKRLREAKTNTPEIDHAPPRCRSHITQTEDDTPPGIDLLAQLGCQDPVATLTCWENISASLTARTSQPLQHSPKTQVSTLNYELCPLPTVFSALYINGAVLGLRSCSAVPALSSPASPNVPLSLQPTTTQLLTIHQPGIDRFPFAKMRDNLINMCAVIDEEDFTRDLFTMPSFNITPGLASWDPKAWKIERYFADKWGFLFF</sequence>
<dbReference type="PANTHER" id="PTHR38116:SF1">
    <property type="entry name" value="BZIP DOMAIN-CONTAINING PROTEIN"/>
    <property type="match status" value="1"/>
</dbReference>
<dbReference type="VEuPathDB" id="FungiDB:PV07_11592"/>